<evidence type="ECO:0000313" key="13">
    <source>
        <dbReference type="EMBL" id="MBS2969395.1"/>
    </source>
</evidence>
<evidence type="ECO:0000256" key="3">
    <source>
        <dbReference type="ARBA" id="ARBA00022801"/>
    </source>
</evidence>
<dbReference type="SUPFAM" id="SSF51445">
    <property type="entry name" value="(Trans)glycosidases"/>
    <property type="match status" value="2"/>
</dbReference>
<evidence type="ECO:0000256" key="1">
    <source>
        <dbReference type="ARBA" id="ARBA00008061"/>
    </source>
</evidence>
<sequence length="1883" mass="208629">MKGKIRGIISSLLAVLLVLSTFISTPAVFAQSDLQTVALESAGADQAQQTYSFTINYYRYDGKAQNWDLWVWEDGKDGKEVDFTEVTDGFAQAKVEASSNKINVIARPGNWTSQEMTRTIQIPEGQKTSESWMVEGDPAVYSSKEETNVGERLTSALMDSLDRIIVSSSHSLKDEDLNQFKLVDETNGKEIAAQVKKVKDNQVMLLIADASSIDVRNAYAVKSSRFGTGKVIVRKALDDKKFYYSGNDLGASYTAGNTAFKVWAPTAKKVSLVLFDTQGTYTEQGTVNQHSDGKETVMDRADNGVWSAVAPSDLKGKFYMYKTEFADGKINYAVDPYAKAVSANGQRSAIVSLDETDPSNWKPMDKPEVTTPADASLYELHVRDFSIGKDSGIKNKGKFKAFTETGTKNSKGGQTGIDHLENLGVTYVHLLPSYDFKTVNELKADDPASSDPKFNWGYDPQNFNVPEGSYSTDPSNPKTRILEFKEMVQAMHNKGIRVVMDVVYNHTFEIENGPFNKIVPGYFYRTNDNGTYTNGSGTGNEVASERPMVRKYIKDSVKYWAEEYGVDGFRFDLMGLIDVNTMEQLTKELKEQVDPTMLVYGEPWQAGGSPLAESLQTTKGAQKDRGFAVFNDNIRGAIKGGSDDASKGFATGEKGKEEAIVTGVKGSITDFTNSPIESINYVTAHDNLNMWDKIIKTQGLEEKEGFVNMKDGKLQGEDAAAYKTVEEAIAAATPHHAVSKEDELSNETVKRSLLANGIAITSQGIPFIHAGDEMLRTKYGDHNSYKSPDAINQINWNDVSDFDQVNTYYQGLYKLRNSHPAFKLTDKQQVEANVEILQKQDNVVSYKLKNHANGDKWKNILVIYNANTEAKKVALPSAPSGWKAVVNHKQSGTSVIEQINGTEANVQPLSMMVLYDEERTDSLTPSSLAINTGNLYMDMNESRMLQAQVKDQFGGYMTNQPLTWSSADEAIVQTNSRGKLTAKKTGKTEITASSGSLKKSITVTVADLQPASIELQGKDSVYESNSIQLQSTVKNQFGQVMGEKAPIEWTTSNPKVASVSSSGEVTGLSAGKAVITAKTGSVSAQKQIEVKKYVQRFVEFTYKRADNQYDGWNIWTWQTGVEDGEKRFSKVTENGAVAKFPIGPDTTKIGFVLRKGTDWAEKDAYGQDRYIEADLSQSVTKVTVTSGVGAFETVPPVKGPILANGKLTFIYRDQELYETGAQDQIERVQVKINGNPSVMAYDEKNQYFTYTLEDLKEGNYEYSFLVTKNGQTTEISDPYNTDENGKSMIKYVVPKIKVTASAYPKKISSRENAVIAVAAETGEDVKVTGMTIDLRAIGGSENTPIDPALNEISVSVKDSITAGVKKLPITVKDQYGNTHKGQALLEVKPIQVSGSGKDQFDWDEARIYFMLTDRFYDGDPSNNDPNKENYDKKHPETYHGGDLAGITKKLDYLEDMGINTIWITPIVDNVDWNIRSGKEGAQYAYHGYWAKDFTKLDEHLGDMKTFQKLIDKAHDKGMKIMVDVVLNHGGYGLKDGGQKNISNYPTIEDSLRFKDMFRDGGTDVIKGELAGLPDFKTEDAAVRNQVIKWQTDWLERAKTKRGDTIDYFRVDTVKHVDKTTWSAFKNELTKIKPDFKLIGENFGASADNAGGYLNSGQMDSLLDFGFKTDAASFIQGKIDETEANLEKRNKMINNTAVLGQFLSSHDEDGFLITHANGDVSKQKIAASLQITAKGQPVIYYGEEIGLSGKHGGDFDKGEFNENRYDMAWNKVSGNDLTVHYAKLLQTRKHYSKVFSKGSREKVSGSNKDGYLVFSRKYEGQELLVGINTTNQIKEVTLNMSDKNFPSVKDLYSNKDYKKTADGKVTIKIPPRSEGGTVILTKWK</sequence>
<proteinExistence type="inferred from homology"/>
<dbReference type="InterPro" id="IPR008964">
    <property type="entry name" value="Invasin/intimin_cell_adhesion"/>
</dbReference>
<comment type="similarity">
    <text evidence="1">Belongs to the glycosyl hydrolase 13 family.</text>
</comment>
<dbReference type="EC" id="3.2.1.41" evidence="7"/>
<dbReference type="InterPro" id="IPR013783">
    <property type="entry name" value="Ig-like_fold"/>
</dbReference>
<dbReference type="InterPro" id="IPR004193">
    <property type="entry name" value="Glyco_hydro_13_N"/>
</dbReference>
<feature type="domain" description="Glycosyl hydrolase family 13 catalytic" evidence="12">
    <location>
        <begin position="1409"/>
        <end position="1787"/>
    </location>
</feature>
<dbReference type="Proteomes" id="UP000682403">
    <property type="component" value="Unassembled WGS sequence"/>
</dbReference>
<feature type="domain" description="BIG2" evidence="11">
    <location>
        <begin position="1021"/>
        <end position="1089"/>
    </location>
</feature>
<dbReference type="InterPro" id="IPR011840">
    <property type="entry name" value="PulA_typeI"/>
</dbReference>
<dbReference type="Gene3D" id="2.60.40.1180">
    <property type="entry name" value="Golgi alpha-mannosidase II"/>
    <property type="match status" value="2"/>
</dbReference>
<dbReference type="Pfam" id="PF03714">
    <property type="entry name" value="PUD"/>
    <property type="match status" value="2"/>
</dbReference>
<dbReference type="InterPro" id="IPR013784">
    <property type="entry name" value="Carb-bd-like_fold"/>
</dbReference>
<dbReference type="SUPFAM" id="SSF49373">
    <property type="entry name" value="Invasin/intimin cell-adhesion fragments"/>
    <property type="match status" value="2"/>
</dbReference>
<dbReference type="GO" id="GO:0051060">
    <property type="term" value="F:pullulanase activity"/>
    <property type="evidence" value="ECO:0007669"/>
    <property type="project" value="UniProtKB-EC"/>
</dbReference>
<gene>
    <name evidence="13" type="primary">pulA</name>
    <name evidence="13" type="ORF">J9317_11525</name>
</gene>
<dbReference type="InterPro" id="IPR017853">
    <property type="entry name" value="GH"/>
</dbReference>
<dbReference type="SMART" id="SM00642">
    <property type="entry name" value="Aamy"/>
    <property type="match status" value="1"/>
</dbReference>
<dbReference type="InterPro" id="IPR049117">
    <property type="entry name" value="pulA_all-beta"/>
</dbReference>
<comment type="caution">
    <text evidence="13">The sequence shown here is derived from an EMBL/GenBank/DDBJ whole genome shotgun (WGS) entry which is preliminary data.</text>
</comment>
<dbReference type="Gene3D" id="2.60.40.10">
    <property type="entry name" value="Immunoglobulins"/>
    <property type="match status" value="1"/>
</dbReference>
<dbReference type="Gene3D" id="2.60.40.1110">
    <property type="match status" value="2"/>
</dbReference>
<dbReference type="Gene3D" id="3.20.20.80">
    <property type="entry name" value="Glycosidases"/>
    <property type="match status" value="2"/>
</dbReference>
<dbReference type="InterPro" id="IPR003343">
    <property type="entry name" value="Big_2"/>
</dbReference>
<organism evidence="13 14">
    <name type="scientific">Metabacillus flavus</name>
    <dbReference type="NCBI Taxonomy" id="2823519"/>
    <lineage>
        <taxon>Bacteria</taxon>
        <taxon>Bacillati</taxon>
        <taxon>Bacillota</taxon>
        <taxon>Bacilli</taxon>
        <taxon>Bacillales</taxon>
        <taxon>Bacillaceae</taxon>
        <taxon>Metabacillus</taxon>
    </lineage>
</organism>
<dbReference type="CDD" id="cd02860">
    <property type="entry name" value="E_set_Pullulanase"/>
    <property type="match status" value="1"/>
</dbReference>
<dbReference type="Gene3D" id="2.60.40.1080">
    <property type="match status" value="2"/>
</dbReference>
<protein>
    <recommendedName>
        <fullName evidence="7">pullulanase</fullName>
        <ecNumber evidence="7">3.2.1.41</ecNumber>
    </recommendedName>
    <alternativeName>
        <fullName evidence="8">Alpha-dextrin endo-1,6-alpha-glucosidase</fullName>
    </alternativeName>
    <alternativeName>
        <fullName evidence="9">Pullulan 6-glucanohydrolase</fullName>
    </alternativeName>
</protein>
<name>A0ABS5LF70_9BACI</name>
<dbReference type="InterPro" id="IPR014756">
    <property type="entry name" value="Ig_E-set"/>
</dbReference>
<keyword evidence="2 10" id="KW-0732">Signal</keyword>
<feature type="domain" description="BIG2" evidence="11">
    <location>
        <begin position="924"/>
        <end position="1004"/>
    </location>
</feature>
<dbReference type="CDD" id="cd10315">
    <property type="entry name" value="CBM41_pullulanase"/>
    <property type="match status" value="2"/>
</dbReference>
<dbReference type="Pfam" id="PF21653">
    <property type="entry name" value="pulA_all-beta"/>
    <property type="match status" value="1"/>
</dbReference>
<accession>A0ABS5LF70</accession>
<dbReference type="NCBIfam" id="TIGR02104">
    <property type="entry name" value="pulA_typeI"/>
    <property type="match status" value="1"/>
</dbReference>
<dbReference type="InterPro" id="IPR054174">
    <property type="entry name" value="Alpha-amylase-like_C"/>
</dbReference>
<feature type="chain" id="PRO_5047133374" description="pullulanase" evidence="10">
    <location>
        <begin position="31"/>
        <end position="1883"/>
    </location>
</feature>
<evidence type="ECO:0000256" key="10">
    <source>
        <dbReference type="SAM" id="SignalP"/>
    </source>
</evidence>
<dbReference type="CDD" id="cd11341">
    <property type="entry name" value="AmyAc_Pullulanase_LD-like"/>
    <property type="match status" value="1"/>
</dbReference>
<evidence type="ECO:0000256" key="8">
    <source>
        <dbReference type="ARBA" id="ARBA00029618"/>
    </source>
</evidence>
<keyword evidence="3 13" id="KW-0378">Hydrolase</keyword>
<evidence type="ECO:0000313" key="14">
    <source>
        <dbReference type="Proteomes" id="UP000682403"/>
    </source>
</evidence>
<evidence type="ECO:0000256" key="9">
    <source>
        <dbReference type="ARBA" id="ARBA00031076"/>
    </source>
</evidence>
<dbReference type="InterPro" id="IPR013780">
    <property type="entry name" value="Glyco_hydro_b"/>
</dbReference>
<keyword evidence="14" id="KW-1185">Reference proteome</keyword>
<dbReference type="Pfam" id="PF02922">
    <property type="entry name" value="CBM_48"/>
    <property type="match status" value="1"/>
</dbReference>
<dbReference type="SUPFAM" id="SSF81296">
    <property type="entry name" value="E set domains"/>
    <property type="match status" value="1"/>
</dbReference>
<dbReference type="Pfam" id="PF22026">
    <property type="entry name" value="Alpha-amylase_C_2"/>
    <property type="match status" value="1"/>
</dbReference>
<evidence type="ECO:0000256" key="5">
    <source>
        <dbReference type="ARBA" id="ARBA00023295"/>
    </source>
</evidence>
<keyword evidence="5 13" id="KW-0326">Glycosidase</keyword>
<dbReference type="PANTHER" id="PTHR43002">
    <property type="entry name" value="GLYCOGEN DEBRANCHING ENZYME"/>
    <property type="match status" value="1"/>
</dbReference>
<dbReference type="Pfam" id="PF02368">
    <property type="entry name" value="Big_2"/>
    <property type="match status" value="1"/>
</dbReference>
<comment type="catalytic activity">
    <reaction evidence="6">
        <text>Hydrolysis of (1-&gt;6)-alpha-D-glucosidic linkages in pullulan, amylopectin and glycogen, and in the alpha- and beta-limit dextrins of amylopectin and glycogen.</text>
        <dbReference type="EC" id="3.2.1.41"/>
    </reaction>
</comment>
<evidence type="ECO:0000259" key="11">
    <source>
        <dbReference type="SMART" id="SM00635"/>
    </source>
</evidence>
<dbReference type="SUPFAM" id="SSF49452">
    <property type="entry name" value="Starch-binding domain-like"/>
    <property type="match status" value="2"/>
</dbReference>
<keyword evidence="4" id="KW-0106">Calcium</keyword>
<dbReference type="InterPro" id="IPR006047">
    <property type="entry name" value="GH13_cat_dom"/>
</dbReference>
<evidence type="ECO:0000259" key="12">
    <source>
        <dbReference type="SMART" id="SM00642"/>
    </source>
</evidence>
<dbReference type="SMART" id="SM00635">
    <property type="entry name" value="BID_2"/>
    <property type="match status" value="2"/>
</dbReference>
<dbReference type="Pfam" id="PF00128">
    <property type="entry name" value="Alpha-amylase"/>
    <property type="match status" value="3"/>
</dbReference>
<feature type="signal peptide" evidence="10">
    <location>
        <begin position="1"/>
        <end position="30"/>
    </location>
</feature>
<evidence type="ECO:0000256" key="4">
    <source>
        <dbReference type="ARBA" id="ARBA00022837"/>
    </source>
</evidence>
<dbReference type="EMBL" id="JAGVRK010000001">
    <property type="protein sequence ID" value="MBS2969395.1"/>
    <property type="molecule type" value="Genomic_DNA"/>
</dbReference>
<dbReference type="InterPro" id="IPR005323">
    <property type="entry name" value="CBM41_pullulanase"/>
</dbReference>
<evidence type="ECO:0000256" key="7">
    <source>
        <dbReference type="ARBA" id="ARBA00024062"/>
    </source>
</evidence>
<dbReference type="SUPFAM" id="SSF51011">
    <property type="entry name" value="Glycosyl hydrolase domain"/>
    <property type="match status" value="1"/>
</dbReference>
<evidence type="ECO:0000256" key="2">
    <source>
        <dbReference type="ARBA" id="ARBA00022729"/>
    </source>
</evidence>
<reference evidence="13 14" key="1">
    <citation type="submission" date="2021-04" db="EMBL/GenBank/DDBJ databases">
        <title>Metabacillus sp. strain KIGAM252 whole genome sequence.</title>
        <authorList>
            <person name="Seo M.-J."/>
            <person name="Cho E.-S."/>
            <person name="Hwang C.Y."/>
            <person name="Yoon D.J."/>
        </authorList>
    </citation>
    <scope>NUCLEOTIDE SEQUENCE [LARGE SCALE GENOMIC DNA]</scope>
    <source>
        <strain evidence="13 14">KIGAM252</strain>
    </source>
</reference>
<evidence type="ECO:0000256" key="6">
    <source>
        <dbReference type="ARBA" id="ARBA00023965"/>
    </source>
</evidence>